<dbReference type="SUPFAM" id="SSF52833">
    <property type="entry name" value="Thioredoxin-like"/>
    <property type="match status" value="1"/>
</dbReference>
<dbReference type="Pfam" id="PF13409">
    <property type="entry name" value="GST_N_2"/>
    <property type="match status" value="1"/>
</dbReference>
<sequence>MEVIYNAATPSQLTETRAVHLLTENTPNGKKVQVLLEELRAEYGFKWETHLIDLDTDEQKKDWFLALNPNGMTPPLHAPISVTESSAILVYLQEQHDKDNIFGFSTSAERSQALQWLFFWHAAAPIRGQLSHFRSLKESHPHALNRLRTELLRIYSVLEDHLSGRHRGGVAREYLVGTGTGKYSIADIGTWPHVRGYRTASGFSDEEMASFPSLMAWIARIAARPAAREGISDKYSSADNPDAVLRGA</sequence>
<gene>
    <name evidence="3" type="ORF">CONLIGDRAFT_675610</name>
</gene>
<dbReference type="InterPro" id="IPR010987">
    <property type="entry name" value="Glutathione-S-Trfase_C-like"/>
</dbReference>
<dbReference type="AlphaFoldDB" id="A0A1J7JML6"/>
<dbReference type="InterPro" id="IPR036249">
    <property type="entry name" value="Thioredoxin-like_sf"/>
</dbReference>
<keyword evidence="4" id="KW-1185">Reference proteome</keyword>
<protein>
    <submittedName>
        <fullName evidence="3">Glutathione S-transferase</fullName>
    </submittedName>
</protein>
<organism evidence="3 4">
    <name type="scientific">Coniochaeta ligniaria NRRL 30616</name>
    <dbReference type="NCBI Taxonomy" id="1408157"/>
    <lineage>
        <taxon>Eukaryota</taxon>
        <taxon>Fungi</taxon>
        <taxon>Dikarya</taxon>
        <taxon>Ascomycota</taxon>
        <taxon>Pezizomycotina</taxon>
        <taxon>Sordariomycetes</taxon>
        <taxon>Sordariomycetidae</taxon>
        <taxon>Coniochaetales</taxon>
        <taxon>Coniochaetaceae</taxon>
        <taxon>Coniochaeta</taxon>
    </lineage>
</organism>
<dbReference type="InterPro" id="IPR004045">
    <property type="entry name" value="Glutathione_S-Trfase_N"/>
</dbReference>
<dbReference type="SFLD" id="SFLDS00019">
    <property type="entry name" value="Glutathione_Transferase_(cytos"/>
    <property type="match status" value="1"/>
</dbReference>
<evidence type="ECO:0000256" key="1">
    <source>
        <dbReference type="ARBA" id="ARBA00007409"/>
    </source>
</evidence>
<dbReference type="PROSITE" id="PS50405">
    <property type="entry name" value="GST_CTER"/>
    <property type="match status" value="1"/>
</dbReference>
<accession>A0A1J7JML6</accession>
<dbReference type="InterPro" id="IPR040079">
    <property type="entry name" value="Glutathione_S-Trfase"/>
</dbReference>
<feature type="domain" description="GST C-terminal" evidence="2">
    <location>
        <begin position="106"/>
        <end position="242"/>
    </location>
</feature>
<evidence type="ECO:0000313" key="3">
    <source>
        <dbReference type="EMBL" id="OIW34641.1"/>
    </source>
</evidence>
<dbReference type="CDD" id="cd03048">
    <property type="entry name" value="GST_N_Ure2p_like"/>
    <property type="match status" value="1"/>
</dbReference>
<name>A0A1J7JML6_9PEZI</name>
<reference evidence="3 4" key="1">
    <citation type="submission" date="2016-10" db="EMBL/GenBank/DDBJ databases">
        <title>Draft genome sequence of Coniochaeta ligniaria NRRL30616, a lignocellulolytic fungus for bioabatement of inhibitors in plant biomass hydrolysates.</title>
        <authorList>
            <consortium name="DOE Joint Genome Institute"/>
            <person name="Jimenez D.J."/>
            <person name="Hector R.E."/>
            <person name="Riley R."/>
            <person name="Sun H."/>
            <person name="Grigoriev I.V."/>
            <person name="Van Elsas J.D."/>
            <person name="Nichols N.N."/>
        </authorList>
    </citation>
    <scope>NUCLEOTIDE SEQUENCE [LARGE SCALE GENOMIC DNA]</scope>
    <source>
        <strain evidence="3 4">NRRL 30616</strain>
    </source>
</reference>
<dbReference type="PANTHER" id="PTHR44051:SF8">
    <property type="entry name" value="GLUTATHIONE S-TRANSFERASE GSTA"/>
    <property type="match status" value="1"/>
</dbReference>
<dbReference type="SUPFAM" id="SSF47616">
    <property type="entry name" value="GST C-terminal domain-like"/>
    <property type="match status" value="1"/>
</dbReference>
<dbReference type="SFLD" id="SFLDG00358">
    <property type="entry name" value="Main_(cytGST)"/>
    <property type="match status" value="1"/>
</dbReference>
<dbReference type="Proteomes" id="UP000182658">
    <property type="component" value="Unassembled WGS sequence"/>
</dbReference>
<dbReference type="InParanoid" id="A0A1J7JML6"/>
<dbReference type="InterPro" id="IPR036282">
    <property type="entry name" value="Glutathione-S-Trfase_C_sf"/>
</dbReference>
<dbReference type="EMBL" id="KV875093">
    <property type="protein sequence ID" value="OIW34641.1"/>
    <property type="molecule type" value="Genomic_DNA"/>
</dbReference>
<dbReference type="PANTHER" id="PTHR44051">
    <property type="entry name" value="GLUTATHIONE S-TRANSFERASE-RELATED"/>
    <property type="match status" value="1"/>
</dbReference>
<evidence type="ECO:0000259" key="2">
    <source>
        <dbReference type="PROSITE" id="PS50405"/>
    </source>
</evidence>
<dbReference type="Pfam" id="PF13410">
    <property type="entry name" value="GST_C_2"/>
    <property type="match status" value="1"/>
</dbReference>
<dbReference type="GO" id="GO:0016740">
    <property type="term" value="F:transferase activity"/>
    <property type="evidence" value="ECO:0007669"/>
    <property type="project" value="UniProtKB-KW"/>
</dbReference>
<dbReference type="STRING" id="1408157.A0A1J7JML6"/>
<evidence type="ECO:0000313" key="4">
    <source>
        <dbReference type="Proteomes" id="UP000182658"/>
    </source>
</evidence>
<dbReference type="Gene3D" id="3.40.30.10">
    <property type="entry name" value="Glutaredoxin"/>
    <property type="match status" value="1"/>
</dbReference>
<proteinExistence type="inferred from homology"/>
<dbReference type="Gene3D" id="1.20.1050.10">
    <property type="match status" value="1"/>
</dbReference>
<comment type="similarity">
    <text evidence="1">Belongs to the GST superfamily.</text>
</comment>
<keyword evidence="3" id="KW-0808">Transferase</keyword>
<dbReference type="OrthoDB" id="422574at2759"/>